<dbReference type="Proteomes" id="UP000225148">
    <property type="component" value="Segment"/>
</dbReference>
<accession>A0A1Z1LXJ6</accession>
<organism evidence="1 2">
    <name type="scientific">Serratia phage CHI14</name>
    <dbReference type="NCBI Taxonomy" id="2006941"/>
    <lineage>
        <taxon>Viruses</taxon>
        <taxon>Duplodnaviria</taxon>
        <taxon>Heunggongvirae</taxon>
        <taxon>Uroviricota</taxon>
        <taxon>Caudoviricetes</taxon>
        <taxon>Pantevenvirales</taxon>
        <taxon>Straboviridae</taxon>
        <taxon>Tevenvirinae</taxon>
        <taxon>Winklervirus</taxon>
        <taxon>Winklervirus chi14</taxon>
    </lineage>
</organism>
<sequence>MKKYPLGFAIIKWKTGGHSEAVIYQDSIGNQCIQCANWISSPNEMNWLCNFEDQIENIITDIDDIHMFLANGDY</sequence>
<proteinExistence type="predicted"/>
<keyword evidence="2" id="KW-1185">Reference proteome</keyword>
<evidence type="ECO:0000313" key="2">
    <source>
        <dbReference type="Proteomes" id="UP000225148"/>
    </source>
</evidence>
<dbReference type="KEGG" id="vg:40085550"/>
<dbReference type="OrthoDB" id="27703at10239"/>
<dbReference type="GeneID" id="40085550"/>
<dbReference type="RefSeq" id="YP_009609466.1">
    <property type="nucleotide sequence ID" value="NC_041996.1"/>
</dbReference>
<name>A0A1Z1LXJ6_9CAUD</name>
<evidence type="ECO:0000313" key="1">
    <source>
        <dbReference type="EMBL" id="ARW57564.1"/>
    </source>
</evidence>
<reference evidence="1 2" key="1">
    <citation type="submission" date="2017-04" db="EMBL/GenBank/DDBJ databases">
        <title>Environmental T4-family bacteriophages evolve to escape abortive infection via multiple routes in a bacterial host employing altruistic suicide through Type III toxin-antitoxin systems.</title>
        <authorList>
            <person name="Chen B."/>
            <person name="Salmond G.P.C."/>
            <person name="Akusobi C."/>
            <person name="Fang X."/>
        </authorList>
    </citation>
    <scope>NUCLEOTIDE SEQUENCE [LARGE SCALE GENOMIC DNA]</scope>
</reference>
<protein>
    <submittedName>
        <fullName evidence="1">Uncharacterized protein</fullName>
    </submittedName>
</protein>
<dbReference type="EMBL" id="MF036690">
    <property type="protein sequence ID" value="ARW57564.1"/>
    <property type="molecule type" value="Genomic_DNA"/>
</dbReference>